<protein>
    <submittedName>
        <fullName evidence="4">DnaJ family protein</fullName>
    </submittedName>
</protein>
<dbReference type="PANTHER" id="PTHR44144:SF1">
    <property type="entry name" value="DNAJ HOMOLOG SUBFAMILY C MEMBER 9"/>
    <property type="match status" value="1"/>
</dbReference>
<evidence type="ECO:0000256" key="2">
    <source>
        <dbReference type="SAM" id="Phobius"/>
    </source>
</evidence>
<dbReference type="InterPro" id="IPR036869">
    <property type="entry name" value="J_dom_sf"/>
</dbReference>
<organism evidence="4 5">
    <name type="scientific">Rhodotorula toruloides</name>
    <name type="common">Yeast</name>
    <name type="synonym">Rhodosporidium toruloides</name>
    <dbReference type="NCBI Taxonomy" id="5286"/>
    <lineage>
        <taxon>Eukaryota</taxon>
        <taxon>Fungi</taxon>
        <taxon>Dikarya</taxon>
        <taxon>Basidiomycota</taxon>
        <taxon>Pucciniomycotina</taxon>
        <taxon>Microbotryomycetes</taxon>
        <taxon>Sporidiobolales</taxon>
        <taxon>Sporidiobolaceae</taxon>
        <taxon>Rhodotorula</taxon>
    </lineage>
</organism>
<keyword evidence="2" id="KW-0472">Membrane</keyword>
<dbReference type="InterPro" id="IPR018253">
    <property type="entry name" value="DnaJ_domain_CS"/>
</dbReference>
<dbReference type="InterPro" id="IPR018819">
    <property type="entry name" value="Nur1/Mug154"/>
</dbReference>
<evidence type="ECO:0000259" key="3">
    <source>
        <dbReference type="PROSITE" id="PS50076"/>
    </source>
</evidence>
<comment type="caution">
    <text evidence="4">The sequence shown here is derived from an EMBL/GenBank/DDBJ whole genome shotgun (WGS) entry which is preliminary data.</text>
</comment>
<dbReference type="GO" id="GO:0005634">
    <property type="term" value="C:nucleus"/>
    <property type="evidence" value="ECO:0007669"/>
    <property type="project" value="TreeGrafter"/>
</dbReference>
<evidence type="ECO:0000313" key="4">
    <source>
        <dbReference type="EMBL" id="GEM11637.1"/>
    </source>
</evidence>
<sequence>MPTMPLQLHSRGSQTGLNTPGRIDSPFRPIPAAESRRALGLARDPGTPVGRLLASEGVTLRSPRRFRQRSWQERARDWPSDALLSLETSIQLLSFDAAGYPLGIALNILHFLVRLPGFYSALPTFSSLFRSSTSTASRYARRVDFDLVDADARLEALQRQTRSGQGGGWSWWAWWLSILLILLSVGNAVYLASRRRKYQMVLRKDPIASPNARSAQLDFSPTKPRCSLADLFKQSVKNLARRGQPEKPHVYPVQELDVWTPERVKWSLRIFTVYSPPIALMYHFLSPHNFLSFLLCGTLFTLQTCLLVHLYSTLVTDRAALQAEVMHEYNVKFVNPRVFVAKRDACVSTSQAEILVTMSDDPATTFFPNTDEIPSLYDVLGVSAEATDDEIKKAYRRLSLMNHPDKVAASASSPEDLAAATLKFQQIGFAYSVLKDAARREKYDLTGSTMEMSAEGAKTEAEWRDYFKELWTGEVSAQTMDDFAKKYQGSDEERTDILEAYKASSGDIESVLNSIMCATVDDEDRFVKLINDAIAAKEIKATPAWKKGAKDTQGKQKRKKKAHEEAKEAEELAKELGVHDKLYGNGSSASKGGKGKGKGKKADVEDDEASLRALIQGNQAKRMNSLIDSLEAKYAAVEAKKGKKRSSTGGEDGVKGGKKAKKESEPTEEEFAAIQAKMDARRSKK</sequence>
<dbReference type="PROSITE" id="PS00636">
    <property type="entry name" value="DNAJ_1"/>
    <property type="match status" value="1"/>
</dbReference>
<feature type="region of interest" description="Disordered" evidence="1">
    <location>
        <begin position="543"/>
        <end position="606"/>
    </location>
</feature>
<accession>A0A511KMS1</accession>
<feature type="compositionally biased region" description="Basic and acidic residues" evidence="1">
    <location>
        <begin position="562"/>
        <end position="582"/>
    </location>
</feature>
<evidence type="ECO:0000256" key="1">
    <source>
        <dbReference type="SAM" id="MobiDB-lite"/>
    </source>
</evidence>
<dbReference type="CDD" id="cd06257">
    <property type="entry name" value="DnaJ"/>
    <property type="match status" value="1"/>
</dbReference>
<dbReference type="PROSITE" id="PS50076">
    <property type="entry name" value="DNAJ_2"/>
    <property type="match status" value="1"/>
</dbReference>
<dbReference type="PANTHER" id="PTHR44144">
    <property type="entry name" value="DNAJ HOMOLOG SUBFAMILY C MEMBER 9"/>
    <property type="match status" value="1"/>
</dbReference>
<feature type="region of interest" description="Disordered" evidence="1">
    <location>
        <begin position="636"/>
        <end position="685"/>
    </location>
</feature>
<dbReference type="AlphaFoldDB" id="A0A511KMS1"/>
<dbReference type="GO" id="GO:0031072">
    <property type="term" value="F:heat shock protein binding"/>
    <property type="evidence" value="ECO:0007669"/>
    <property type="project" value="TreeGrafter"/>
</dbReference>
<dbReference type="Pfam" id="PF23302">
    <property type="entry name" value="HTH_DNAJC9"/>
    <property type="match status" value="1"/>
</dbReference>
<feature type="domain" description="J" evidence="3">
    <location>
        <begin position="375"/>
        <end position="447"/>
    </location>
</feature>
<feature type="transmembrane region" description="Helical" evidence="2">
    <location>
        <begin position="172"/>
        <end position="193"/>
    </location>
</feature>
<proteinExistence type="predicted"/>
<dbReference type="SUPFAM" id="SSF46565">
    <property type="entry name" value="Chaperone J-domain"/>
    <property type="match status" value="1"/>
</dbReference>
<dbReference type="InterPro" id="IPR052594">
    <property type="entry name" value="J_domain-containing_protein"/>
</dbReference>
<dbReference type="Pfam" id="PF10332">
    <property type="entry name" value="DUF2418"/>
    <property type="match status" value="1"/>
</dbReference>
<dbReference type="SMART" id="SM00271">
    <property type="entry name" value="DnaJ"/>
    <property type="match status" value="1"/>
</dbReference>
<gene>
    <name evidence="4" type="ORF">Rt10032_c16g5654</name>
</gene>
<dbReference type="GO" id="GO:0005737">
    <property type="term" value="C:cytoplasm"/>
    <property type="evidence" value="ECO:0007669"/>
    <property type="project" value="TreeGrafter"/>
</dbReference>
<dbReference type="InterPro" id="IPR001623">
    <property type="entry name" value="DnaJ_domain"/>
</dbReference>
<dbReference type="EMBL" id="BJWK01000016">
    <property type="protein sequence ID" value="GEM11637.1"/>
    <property type="molecule type" value="Genomic_DNA"/>
</dbReference>
<reference evidence="4 5" key="1">
    <citation type="submission" date="2019-07" db="EMBL/GenBank/DDBJ databases">
        <title>Rhodotorula toruloides NBRC10032 genome sequencing.</title>
        <authorList>
            <person name="Shida Y."/>
            <person name="Takaku H."/>
            <person name="Ogasawara W."/>
            <person name="Mori K."/>
        </authorList>
    </citation>
    <scope>NUCLEOTIDE SEQUENCE [LARGE SCALE GENOMIC DNA]</scope>
    <source>
        <strain evidence="4 5">NBRC10032</strain>
    </source>
</reference>
<feature type="region of interest" description="Disordered" evidence="1">
    <location>
        <begin position="1"/>
        <end position="25"/>
    </location>
</feature>
<dbReference type="PRINTS" id="PR00625">
    <property type="entry name" value="JDOMAIN"/>
</dbReference>
<dbReference type="OrthoDB" id="110024at2759"/>
<name>A0A511KMS1_RHOTO</name>
<dbReference type="Proteomes" id="UP000321518">
    <property type="component" value="Unassembled WGS sequence"/>
</dbReference>
<dbReference type="Gene3D" id="1.10.287.110">
    <property type="entry name" value="DnaJ domain"/>
    <property type="match status" value="1"/>
</dbReference>
<dbReference type="Pfam" id="PF00226">
    <property type="entry name" value="DnaJ"/>
    <property type="match status" value="1"/>
</dbReference>
<feature type="transmembrane region" description="Helical" evidence="2">
    <location>
        <begin position="290"/>
        <end position="311"/>
    </location>
</feature>
<evidence type="ECO:0000313" key="5">
    <source>
        <dbReference type="Proteomes" id="UP000321518"/>
    </source>
</evidence>
<dbReference type="InterPro" id="IPR056453">
    <property type="entry name" value="HTH_DNAJC9"/>
</dbReference>
<keyword evidence="2" id="KW-0812">Transmembrane</keyword>
<keyword evidence="2" id="KW-1133">Transmembrane helix</keyword>